<gene>
    <name evidence="8" type="primary">trpA</name>
    <name evidence="10" type="ORF">HZF10_14710</name>
</gene>
<dbReference type="EMBL" id="JACBJI010000007">
    <property type="protein sequence ID" value="NYA72178.1"/>
    <property type="molecule type" value="Genomic_DNA"/>
</dbReference>
<comment type="catalytic activity">
    <reaction evidence="7 8">
        <text>(1S,2R)-1-C-(indol-3-yl)glycerol 3-phosphate + L-serine = D-glyceraldehyde 3-phosphate + L-tryptophan + H2O</text>
        <dbReference type="Rhea" id="RHEA:10532"/>
        <dbReference type="ChEBI" id="CHEBI:15377"/>
        <dbReference type="ChEBI" id="CHEBI:33384"/>
        <dbReference type="ChEBI" id="CHEBI:57912"/>
        <dbReference type="ChEBI" id="CHEBI:58866"/>
        <dbReference type="ChEBI" id="CHEBI:59776"/>
        <dbReference type="EC" id="4.2.1.20"/>
    </reaction>
</comment>
<proteinExistence type="inferred from homology"/>
<comment type="caution">
    <text evidence="10">The sequence shown here is derived from an EMBL/GenBank/DDBJ whole genome shotgun (WGS) entry which is preliminary data.</text>
</comment>
<comment type="subunit">
    <text evidence="2 8">Tetramer of two alpha and two beta chains.</text>
</comment>
<sequence length="253" mass="28009">MTRLSKLFNSDKKLLSVYFTAGFPAVGDTVKIITELEKNGVDFIEIGLPFSDPLADGPVIQHSSTAAIENGMTARLLFEQLSGIRTSVKIPLLIMGYFNSILQFGVENFVRKCAEVGINGLIIPDLPFEIYASDYRDIFEKYGLSMVFLVTPQTSDARIRQIDSLSTSFIYLVSSATITGNSSDFGKAQDDYFRRISNLKLKSPCVTGFGIHDKNTFTAATKFTSGAIVGSAFIRYLEKSSIDSIDRFVQQFH</sequence>
<dbReference type="AlphaFoldDB" id="A0A7Y8Y5B4"/>
<dbReference type="RefSeq" id="WP_176006988.1">
    <property type="nucleotide sequence ID" value="NZ_JABWMI010000018.1"/>
</dbReference>
<dbReference type="InterPro" id="IPR011060">
    <property type="entry name" value="RibuloseP-bd_barrel"/>
</dbReference>
<dbReference type="InterPro" id="IPR002028">
    <property type="entry name" value="Trp_synthase_suA"/>
</dbReference>
<dbReference type="InterPro" id="IPR013785">
    <property type="entry name" value="Aldolase_TIM"/>
</dbReference>
<organism evidence="10 11">
    <name type="scientific">Flavobacterium agri</name>
    <dbReference type="NCBI Taxonomy" id="2743471"/>
    <lineage>
        <taxon>Bacteria</taxon>
        <taxon>Pseudomonadati</taxon>
        <taxon>Bacteroidota</taxon>
        <taxon>Flavobacteriia</taxon>
        <taxon>Flavobacteriales</taxon>
        <taxon>Flavobacteriaceae</taxon>
        <taxon>Flavobacterium</taxon>
    </lineage>
</organism>
<keyword evidence="11" id="KW-1185">Reference proteome</keyword>
<evidence type="ECO:0000256" key="3">
    <source>
        <dbReference type="ARBA" id="ARBA00022605"/>
    </source>
</evidence>
<keyword evidence="6 8" id="KW-0456">Lyase</keyword>
<evidence type="ECO:0000256" key="4">
    <source>
        <dbReference type="ARBA" id="ARBA00022822"/>
    </source>
</evidence>
<evidence type="ECO:0000256" key="5">
    <source>
        <dbReference type="ARBA" id="ARBA00023141"/>
    </source>
</evidence>
<comment type="similarity">
    <text evidence="8 9">Belongs to the TrpA family.</text>
</comment>
<dbReference type="Gene3D" id="3.20.20.70">
    <property type="entry name" value="Aldolase class I"/>
    <property type="match status" value="1"/>
</dbReference>
<evidence type="ECO:0000256" key="6">
    <source>
        <dbReference type="ARBA" id="ARBA00023239"/>
    </source>
</evidence>
<keyword evidence="3 8" id="KW-0028">Amino-acid biosynthesis</keyword>
<dbReference type="Pfam" id="PF00290">
    <property type="entry name" value="Trp_syntA"/>
    <property type="match status" value="1"/>
</dbReference>
<dbReference type="InterPro" id="IPR018204">
    <property type="entry name" value="Trp_synthase_alpha_AS"/>
</dbReference>
<comment type="function">
    <text evidence="8">The alpha subunit is responsible for the aldol cleavage of indoleglycerol phosphate to indole and glyceraldehyde 3-phosphate.</text>
</comment>
<dbReference type="UniPathway" id="UPA00035">
    <property type="reaction ID" value="UER00044"/>
</dbReference>
<feature type="active site" description="Proton acceptor" evidence="8">
    <location>
        <position position="56"/>
    </location>
</feature>
<dbReference type="EC" id="4.2.1.20" evidence="8"/>
<evidence type="ECO:0000256" key="1">
    <source>
        <dbReference type="ARBA" id="ARBA00004733"/>
    </source>
</evidence>
<accession>A0A7Y8Y5B4</accession>
<dbReference type="SUPFAM" id="SSF51366">
    <property type="entry name" value="Ribulose-phoshate binding barrel"/>
    <property type="match status" value="1"/>
</dbReference>
<feature type="active site" description="Proton acceptor" evidence="8">
    <location>
        <position position="45"/>
    </location>
</feature>
<keyword evidence="4 8" id="KW-0822">Tryptophan biosynthesis</keyword>
<reference evidence="10 11" key="1">
    <citation type="submission" date="2020-07" db="EMBL/GenBank/DDBJ databases">
        <authorList>
            <person name="Sun Q."/>
        </authorList>
    </citation>
    <scope>NUCLEOTIDE SEQUENCE [LARGE SCALE GENOMIC DNA]</scope>
    <source>
        <strain evidence="10 11">MAH-1</strain>
    </source>
</reference>
<comment type="pathway">
    <text evidence="1 8">Amino-acid biosynthesis; L-tryptophan biosynthesis; L-tryptophan from chorismate: step 5/5.</text>
</comment>
<dbReference type="PANTHER" id="PTHR43406:SF1">
    <property type="entry name" value="TRYPTOPHAN SYNTHASE ALPHA CHAIN, CHLOROPLASTIC"/>
    <property type="match status" value="1"/>
</dbReference>
<evidence type="ECO:0000313" key="11">
    <source>
        <dbReference type="Proteomes" id="UP000535020"/>
    </source>
</evidence>
<keyword evidence="5 8" id="KW-0057">Aromatic amino acid biosynthesis</keyword>
<evidence type="ECO:0000256" key="7">
    <source>
        <dbReference type="ARBA" id="ARBA00049047"/>
    </source>
</evidence>
<evidence type="ECO:0000256" key="2">
    <source>
        <dbReference type="ARBA" id="ARBA00011270"/>
    </source>
</evidence>
<name>A0A7Y8Y5B4_9FLAO</name>
<dbReference type="GO" id="GO:0005829">
    <property type="term" value="C:cytosol"/>
    <property type="evidence" value="ECO:0007669"/>
    <property type="project" value="TreeGrafter"/>
</dbReference>
<dbReference type="HAMAP" id="MF_00131">
    <property type="entry name" value="Trp_synth_alpha"/>
    <property type="match status" value="1"/>
</dbReference>
<protein>
    <recommendedName>
        <fullName evidence="8">Tryptophan synthase alpha chain</fullName>
        <ecNumber evidence="8">4.2.1.20</ecNumber>
    </recommendedName>
</protein>
<dbReference type="Proteomes" id="UP000535020">
    <property type="component" value="Unassembled WGS sequence"/>
</dbReference>
<evidence type="ECO:0000256" key="9">
    <source>
        <dbReference type="RuleBase" id="RU003662"/>
    </source>
</evidence>
<dbReference type="PANTHER" id="PTHR43406">
    <property type="entry name" value="TRYPTOPHAN SYNTHASE, ALPHA CHAIN"/>
    <property type="match status" value="1"/>
</dbReference>
<dbReference type="GO" id="GO:0004834">
    <property type="term" value="F:tryptophan synthase activity"/>
    <property type="evidence" value="ECO:0007669"/>
    <property type="project" value="UniProtKB-UniRule"/>
</dbReference>
<evidence type="ECO:0000313" key="10">
    <source>
        <dbReference type="EMBL" id="NYA72178.1"/>
    </source>
</evidence>
<dbReference type="NCBIfam" id="TIGR00262">
    <property type="entry name" value="trpA"/>
    <property type="match status" value="1"/>
</dbReference>
<evidence type="ECO:0000256" key="8">
    <source>
        <dbReference type="HAMAP-Rule" id="MF_00131"/>
    </source>
</evidence>
<dbReference type="PROSITE" id="PS00167">
    <property type="entry name" value="TRP_SYNTHASE_ALPHA"/>
    <property type="match status" value="1"/>
</dbReference>
<dbReference type="CDD" id="cd04724">
    <property type="entry name" value="Tryptophan_synthase_alpha"/>
    <property type="match status" value="1"/>
</dbReference>